<gene>
    <name evidence="1" type="ORF">LPAF129_21030</name>
</gene>
<protein>
    <submittedName>
        <fullName evidence="1">Uncharacterized protein</fullName>
    </submittedName>
</protein>
<organism evidence="1 2">
    <name type="scientific">Ligilactobacillus pabuli</name>
    <dbReference type="NCBI Taxonomy" id="2886039"/>
    <lineage>
        <taxon>Bacteria</taxon>
        <taxon>Bacillati</taxon>
        <taxon>Bacillota</taxon>
        <taxon>Bacilli</taxon>
        <taxon>Lactobacillales</taxon>
        <taxon>Lactobacillaceae</taxon>
        <taxon>Ligilactobacillus</taxon>
    </lineage>
</organism>
<proteinExistence type="predicted"/>
<evidence type="ECO:0000313" key="2">
    <source>
        <dbReference type="Proteomes" id="UP001055149"/>
    </source>
</evidence>
<dbReference type="RefSeq" id="WP_244057026.1">
    <property type="nucleotide sequence ID" value="NZ_BQXH01000033.1"/>
</dbReference>
<evidence type="ECO:0000313" key="1">
    <source>
        <dbReference type="EMBL" id="GKS82417.1"/>
    </source>
</evidence>
<comment type="caution">
    <text evidence="1">The sequence shown here is derived from an EMBL/GenBank/DDBJ whole genome shotgun (WGS) entry which is preliminary data.</text>
</comment>
<sequence length="63" mass="7452">MATRKEYFADRITNYLVELNNVNFNAQAKKFNQADYQEYLAEWADVLKSLHDCSTEFAKENLK</sequence>
<name>A0ABQ5JM88_9LACO</name>
<accession>A0ABQ5JM88</accession>
<keyword evidence="2" id="KW-1185">Reference proteome</keyword>
<dbReference type="Proteomes" id="UP001055149">
    <property type="component" value="Unassembled WGS sequence"/>
</dbReference>
<dbReference type="EMBL" id="BQXH01000033">
    <property type="protein sequence ID" value="GKS82417.1"/>
    <property type="molecule type" value="Genomic_DNA"/>
</dbReference>
<reference evidence="1" key="1">
    <citation type="journal article" date="2022" name="Int. J. Syst. Evol. Microbiol.">
        <title>A novel species of lactic acid bacteria, Ligilactobacillus pabuli sp. nov., isolated from alfalfa silage.</title>
        <authorList>
            <person name="Tohno M."/>
            <person name="Tanizawa Y."/>
            <person name="Sawada H."/>
            <person name="Sakamoto M."/>
            <person name="Ohkuma M."/>
            <person name="Kobayashi H."/>
        </authorList>
    </citation>
    <scope>NUCLEOTIDE SEQUENCE</scope>
    <source>
        <strain evidence="1">AF129</strain>
    </source>
</reference>